<dbReference type="InterPro" id="IPR020568">
    <property type="entry name" value="Ribosomal_Su5_D2-typ_SF"/>
</dbReference>
<dbReference type="SUPFAM" id="SSF54211">
    <property type="entry name" value="Ribosomal protein S5 domain 2-like"/>
    <property type="match status" value="1"/>
</dbReference>
<feature type="domain" description="AAA+ ATPase" evidence="4">
    <location>
        <begin position="212"/>
        <end position="393"/>
    </location>
</feature>
<sequence>MSWAVVYSRALAGMAAPLVEVEAHLANGLPAFSIVGLPDTEVKESRDRVRAAIIQSGFDFPAKKITVNLAPADLPKESGRFDLPIAIGILAASGQIDGTNLHQYELAGELGLSGQIRPIRGAIAMAEAARQHQRSFILPSNNAFQTALLPDAHVYGADTLLAVAAHLNQDQPLSPVDVQHIQQQPDETNYPDMADVRGQQTARLALEIAAAGGHSILMSGPPGTGKSMLAQRLPGILPPLTAKELVSVWSLQSLLPHGQQKYRLNRPFRSPHHSTSAVALVGGGSDPRPGEISLAHHGILFLDELPEFDRKVLEVLREPLESGEIHISRAARQATYPAKFQLIAAMNPCPCGYLGHPVKPCRCTPEAITRYRDKISGPLLDRIDLIIEVPSLPASDLLQQANGENSSSIRERVKTARSRQYQRQGKINAQLSNRELDDIARITPEAKQTLASMMEKLSLSARSFHRILRIARTLADMNDIHDVETSHILRAISFRRAL</sequence>
<dbReference type="Gene3D" id="3.40.50.300">
    <property type="entry name" value="P-loop containing nucleotide triphosphate hydrolases"/>
    <property type="match status" value="1"/>
</dbReference>
<organism evidence="5 6">
    <name type="scientific">Snodgrassella alvi SCGC AB-598-J21</name>
    <dbReference type="NCBI Taxonomy" id="1385367"/>
    <lineage>
        <taxon>Bacteria</taxon>
        <taxon>Pseudomonadati</taxon>
        <taxon>Pseudomonadota</taxon>
        <taxon>Betaproteobacteria</taxon>
        <taxon>Neisseriales</taxon>
        <taxon>Neisseriaceae</taxon>
        <taxon>Snodgrassella</taxon>
    </lineage>
</organism>
<dbReference type="Proteomes" id="UP000027644">
    <property type="component" value="Unassembled WGS sequence"/>
</dbReference>
<dbReference type="InterPro" id="IPR027417">
    <property type="entry name" value="P-loop_NTPase"/>
</dbReference>
<dbReference type="NCBIfam" id="TIGR00368">
    <property type="entry name" value="YifB family Mg chelatase-like AAA ATPase"/>
    <property type="match status" value="1"/>
</dbReference>
<evidence type="ECO:0000259" key="4">
    <source>
        <dbReference type="SMART" id="SM00382"/>
    </source>
</evidence>
<comment type="caution">
    <text evidence="5">The sequence shown here is derived from an EMBL/GenBank/DDBJ whole genome shotgun (WGS) entry which is preliminary data.</text>
</comment>
<evidence type="ECO:0000313" key="5">
    <source>
        <dbReference type="EMBL" id="KEQ00352.1"/>
    </source>
</evidence>
<evidence type="ECO:0000313" key="6">
    <source>
        <dbReference type="Proteomes" id="UP000027644"/>
    </source>
</evidence>
<dbReference type="InterPro" id="IPR014721">
    <property type="entry name" value="Ribsml_uS5_D2-typ_fold_subgr"/>
</dbReference>
<keyword evidence="2" id="KW-0547">Nucleotide-binding</keyword>
<accession>A0A074V905</accession>
<evidence type="ECO:0000256" key="2">
    <source>
        <dbReference type="ARBA" id="ARBA00022741"/>
    </source>
</evidence>
<dbReference type="GO" id="GO:0005524">
    <property type="term" value="F:ATP binding"/>
    <property type="evidence" value="ECO:0007669"/>
    <property type="project" value="UniProtKB-KW"/>
</dbReference>
<dbReference type="InterPro" id="IPR003593">
    <property type="entry name" value="AAA+_ATPase"/>
</dbReference>
<dbReference type="PANTHER" id="PTHR32039">
    <property type="entry name" value="MAGNESIUM-CHELATASE SUBUNIT CHLI"/>
    <property type="match status" value="1"/>
</dbReference>
<dbReference type="Pfam" id="PF13541">
    <property type="entry name" value="ChlI"/>
    <property type="match status" value="1"/>
</dbReference>
<dbReference type="SMART" id="SM00382">
    <property type="entry name" value="AAA"/>
    <property type="match status" value="1"/>
</dbReference>
<dbReference type="InterPro" id="IPR045006">
    <property type="entry name" value="CHLI-like"/>
</dbReference>
<comment type="similarity">
    <text evidence="1">Belongs to the Mg-chelatase subunits D/I family. ComM subfamily.</text>
</comment>
<dbReference type="GO" id="GO:0003677">
    <property type="term" value="F:DNA binding"/>
    <property type="evidence" value="ECO:0007669"/>
    <property type="project" value="InterPro"/>
</dbReference>
<dbReference type="InterPro" id="IPR000523">
    <property type="entry name" value="Mg_chelatse_chII-like_cat_dom"/>
</dbReference>
<dbReference type="Pfam" id="PF13335">
    <property type="entry name" value="Mg_chelatase_C"/>
    <property type="match status" value="1"/>
</dbReference>
<dbReference type="InterPro" id="IPR025158">
    <property type="entry name" value="Mg_chelat-rel_C"/>
</dbReference>
<dbReference type="AlphaFoldDB" id="A0A074V905"/>
<reference evidence="5 6" key="1">
    <citation type="journal article" date="2014" name="PLoS Genet.">
        <title>Hidden diversity in honey bee gut symbionts detected by single-cell genomics.</title>
        <authorList>
            <person name="Engel P."/>
            <person name="Stepanauskas R."/>
            <person name="Moran N."/>
        </authorList>
    </citation>
    <scope>NUCLEOTIDE SEQUENCE [LARGE SCALE GENOMIC DNA]</scope>
    <source>
        <strain evidence="5 6">SCGC AB-598-J21</strain>
    </source>
</reference>
<evidence type="ECO:0000256" key="1">
    <source>
        <dbReference type="ARBA" id="ARBA00006354"/>
    </source>
</evidence>
<dbReference type="InterPro" id="IPR001208">
    <property type="entry name" value="MCM_dom"/>
</dbReference>
<keyword evidence="3" id="KW-0067">ATP-binding</keyword>
<protein>
    <submittedName>
        <fullName evidence="5">Putative ATPase with chaperone activity</fullName>
    </submittedName>
</protein>
<dbReference type="Gene3D" id="3.30.230.10">
    <property type="match status" value="1"/>
</dbReference>
<dbReference type="SUPFAM" id="SSF52540">
    <property type="entry name" value="P-loop containing nucleoside triphosphate hydrolases"/>
    <property type="match status" value="1"/>
</dbReference>
<name>A0A074V905_9NEIS</name>
<evidence type="ECO:0000256" key="3">
    <source>
        <dbReference type="ARBA" id="ARBA00022840"/>
    </source>
</evidence>
<dbReference type="PANTHER" id="PTHR32039:SF7">
    <property type="entry name" value="COMPETENCE PROTEIN COMM"/>
    <property type="match status" value="1"/>
</dbReference>
<dbReference type="EMBL" id="AVQL01000452">
    <property type="protein sequence ID" value="KEQ00352.1"/>
    <property type="molecule type" value="Genomic_DNA"/>
</dbReference>
<gene>
    <name evidence="5" type="ORF">SASC598J21_018930</name>
</gene>
<proteinExistence type="inferred from homology"/>
<dbReference type="PRINTS" id="PR01657">
    <property type="entry name" value="MCMFAMILY"/>
</dbReference>
<dbReference type="Pfam" id="PF01078">
    <property type="entry name" value="Mg_chelatase"/>
    <property type="match status" value="1"/>
</dbReference>
<dbReference type="NCBIfam" id="NF007365">
    <property type="entry name" value="PRK09862.1"/>
    <property type="match status" value="1"/>
</dbReference>
<dbReference type="InterPro" id="IPR004482">
    <property type="entry name" value="Mg_chelat-rel"/>
</dbReference>